<comment type="caution">
    <text evidence="2">The sequence shown here is derived from an EMBL/GenBank/DDBJ whole genome shotgun (WGS) entry which is preliminary data.</text>
</comment>
<evidence type="ECO:0000313" key="2">
    <source>
        <dbReference type="EMBL" id="GIX89236.1"/>
    </source>
</evidence>
<dbReference type="AlphaFoldDB" id="A0AAV4NWU8"/>
<evidence type="ECO:0000313" key="3">
    <source>
        <dbReference type="Proteomes" id="UP001054945"/>
    </source>
</evidence>
<dbReference type="EMBL" id="BPLR01021406">
    <property type="protein sequence ID" value="GIX89236.1"/>
    <property type="molecule type" value="Genomic_DNA"/>
</dbReference>
<reference evidence="2 3" key="1">
    <citation type="submission" date="2021-06" db="EMBL/GenBank/DDBJ databases">
        <title>Caerostris extrusa draft genome.</title>
        <authorList>
            <person name="Kono N."/>
            <person name="Arakawa K."/>
        </authorList>
    </citation>
    <scope>NUCLEOTIDE SEQUENCE [LARGE SCALE GENOMIC DNA]</scope>
</reference>
<feature type="region of interest" description="Disordered" evidence="1">
    <location>
        <begin position="80"/>
        <end position="120"/>
    </location>
</feature>
<evidence type="ECO:0000256" key="1">
    <source>
        <dbReference type="SAM" id="MobiDB-lite"/>
    </source>
</evidence>
<dbReference type="Proteomes" id="UP001054945">
    <property type="component" value="Unassembled WGS sequence"/>
</dbReference>
<organism evidence="2 3">
    <name type="scientific">Caerostris extrusa</name>
    <name type="common">Bark spider</name>
    <name type="synonym">Caerostris bankana</name>
    <dbReference type="NCBI Taxonomy" id="172846"/>
    <lineage>
        <taxon>Eukaryota</taxon>
        <taxon>Metazoa</taxon>
        <taxon>Ecdysozoa</taxon>
        <taxon>Arthropoda</taxon>
        <taxon>Chelicerata</taxon>
        <taxon>Arachnida</taxon>
        <taxon>Araneae</taxon>
        <taxon>Araneomorphae</taxon>
        <taxon>Entelegynae</taxon>
        <taxon>Araneoidea</taxon>
        <taxon>Araneidae</taxon>
        <taxon>Caerostris</taxon>
    </lineage>
</organism>
<name>A0AAV4NWU8_CAEEX</name>
<proteinExistence type="predicted"/>
<gene>
    <name evidence="2" type="ORF">CEXT_284171</name>
</gene>
<keyword evidence="3" id="KW-1185">Reference proteome</keyword>
<sequence>MNGHAYHTQIRDQTPVPPIRLAATTLLVDIVLCRTLSKERWKDALRMQYLLEDLWAAVESQSPPEDPFRRASLQVQCVHQELHAAGTSPETPSGAHGGRNHTSVKFARSDSAAPATSRLT</sequence>
<accession>A0AAV4NWU8</accession>
<protein>
    <submittedName>
        <fullName evidence="2">Uncharacterized protein</fullName>
    </submittedName>
</protein>